<evidence type="ECO:0000313" key="16">
    <source>
        <dbReference type="Proteomes" id="UP001175353"/>
    </source>
</evidence>
<reference evidence="14" key="2">
    <citation type="submission" date="2023-06" db="EMBL/GenBank/DDBJ databases">
        <title>Black Yeasts Isolated from many extreme environments.</title>
        <authorList>
            <person name="Coleine C."/>
            <person name="Stajich J.E."/>
            <person name="Selbmann L."/>
        </authorList>
    </citation>
    <scope>NUCLEOTIDE SEQUENCE</scope>
    <source>
        <strain evidence="14">CCFEE 5200</strain>
    </source>
</reference>
<dbReference type="GO" id="GO:0016567">
    <property type="term" value="P:protein ubiquitination"/>
    <property type="evidence" value="ECO:0007669"/>
    <property type="project" value="InterPro"/>
</dbReference>
<dbReference type="Gene3D" id="1.20.120.1750">
    <property type="match status" value="1"/>
</dbReference>
<comment type="caution">
    <text evidence="13">The sequence shown here is derived from an EMBL/GenBank/DDBJ whole genome shotgun (WGS) entry which is preliminary data.</text>
</comment>
<dbReference type="EMBL" id="JASUXU010000018">
    <property type="protein sequence ID" value="KAK0322096.1"/>
    <property type="molecule type" value="Genomic_DNA"/>
</dbReference>
<accession>A0AAN6FPE3</accession>
<keyword evidence="5" id="KW-0677">Repeat</keyword>
<proteinExistence type="predicted"/>
<evidence type="ECO:0000256" key="2">
    <source>
        <dbReference type="ARBA" id="ARBA00012251"/>
    </source>
</evidence>
<dbReference type="Pfam" id="PF22191">
    <property type="entry name" value="IBR_1"/>
    <property type="match status" value="1"/>
</dbReference>
<feature type="region of interest" description="Disordered" evidence="10">
    <location>
        <begin position="172"/>
        <end position="194"/>
    </location>
</feature>
<feature type="compositionally biased region" description="Low complexity" evidence="10">
    <location>
        <begin position="1"/>
        <end position="12"/>
    </location>
</feature>
<dbReference type="PROSITE" id="PS50089">
    <property type="entry name" value="ZF_RING_2"/>
    <property type="match status" value="1"/>
</dbReference>
<feature type="domain" description="RING-type" evidence="12">
    <location>
        <begin position="48"/>
        <end position="310"/>
    </location>
</feature>
<dbReference type="EC" id="2.3.2.31" evidence="2"/>
<evidence type="ECO:0000313" key="14">
    <source>
        <dbReference type="EMBL" id="KAK0985729.1"/>
    </source>
</evidence>
<dbReference type="EMBL" id="JAUJLE010000091">
    <property type="protein sequence ID" value="KAK0985729.1"/>
    <property type="molecule type" value="Genomic_DNA"/>
</dbReference>
<dbReference type="GO" id="GO:0061630">
    <property type="term" value="F:ubiquitin protein ligase activity"/>
    <property type="evidence" value="ECO:0007669"/>
    <property type="project" value="UniProtKB-EC"/>
</dbReference>
<name>A0AAN6FPE3_9PEZI</name>
<feature type="domain" description="RING-type" evidence="11">
    <location>
        <begin position="52"/>
        <end position="105"/>
    </location>
</feature>
<keyword evidence="8" id="KW-0862">Zinc</keyword>
<evidence type="ECO:0000256" key="10">
    <source>
        <dbReference type="SAM" id="MobiDB-lite"/>
    </source>
</evidence>
<dbReference type="Proteomes" id="UP001168146">
    <property type="component" value="Unassembled WGS sequence"/>
</dbReference>
<dbReference type="InterPro" id="IPR001841">
    <property type="entry name" value="Znf_RING"/>
</dbReference>
<dbReference type="PANTHER" id="PTHR11685">
    <property type="entry name" value="RBR FAMILY RING FINGER AND IBR DOMAIN-CONTAINING"/>
    <property type="match status" value="1"/>
</dbReference>
<dbReference type="InterPro" id="IPR013083">
    <property type="entry name" value="Znf_RING/FYVE/PHD"/>
</dbReference>
<dbReference type="Gene3D" id="3.30.40.10">
    <property type="entry name" value="Zinc/RING finger domain, C3HC4 (zinc finger)"/>
    <property type="match status" value="1"/>
</dbReference>
<evidence type="ECO:0000313" key="13">
    <source>
        <dbReference type="EMBL" id="KAK0322096.1"/>
    </source>
</evidence>
<keyword evidence="4" id="KW-0479">Metal-binding</keyword>
<evidence type="ECO:0000256" key="1">
    <source>
        <dbReference type="ARBA" id="ARBA00001798"/>
    </source>
</evidence>
<dbReference type="Pfam" id="PF01485">
    <property type="entry name" value="IBR"/>
    <property type="match status" value="1"/>
</dbReference>
<sequence length="465" mass="49704">MAPRKPAAAPPIARRRTRGQLNPPQEPAPTDTKSRIAKSKKVPKPKPQKYDCMTCDRTLAASSFPNQLATDECKHLINTCKQCAKAWIAALLDSTTYDKLSCPECPEIMTNAGVKAMAAKDVYARYDEMERRGIAEKIPGWRWCLHSKCKAGQVYEPLLKAAAVPVEGIVKSDEADRKSTPKSKTESKRGASKKSAGKKVVIDLTRDEDDIITCDTCGERTCVPCDRPYHVGETCDEYRERMKRGEAKSEKFIKKKCKQCPKEGCKANIEKNGGCDHVLCTQCGTGFCWPCMAVYEARRVAHNEGCVYAAPGAIDPHAMHFGDLAAAPAPLDLRAFNFGDLAAARAAINPPGLHFAAAVAPHGAADQQQAMGLAGPAAAPGAVDADAMHFPDPAAALGAIDHAVGLLQPLIVPGAVDAQAANAPGGPVANAMQAAVQAAAQAQAHGQMIRQHFDAFMMRLGGNEQ</sequence>
<dbReference type="CDD" id="cd20335">
    <property type="entry name" value="BRcat_RBR"/>
    <property type="match status" value="1"/>
</dbReference>
<keyword evidence="16" id="KW-1185">Reference proteome</keyword>
<dbReference type="AlphaFoldDB" id="A0AAN6FPE3"/>
<protein>
    <recommendedName>
        <fullName evidence="2">RBR-type E3 ubiquitin transferase</fullName>
        <ecNumber evidence="2">2.3.2.31</ecNumber>
    </recommendedName>
</protein>
<dbReference type="PROSITE" id="PS51873">
    <property type="entry name" value="TRIAD"/>
    <property type="match status" value="1"/>
</dbReference>
<comment type="catalytic activity">
    <reaction evidence="1">
        <text>[E2 ubiquitin-conjugating enzyme]-S-ubiquitinyl-L-cysteine + [acceptor protein]-L-lysine = [E2 ubiquitin-conjugating enzyme]-L-cysteine + [acceptor protein]-N(6)-ubiquitinyl-L-lysine.</text>
        <dbReference type="EC" id="2.3.2.31"/>
    </reaction>
</comment>
<dbReference type="SUPFAM" id="SSF57850">
    <property type="entry name" value="RING/U-box"/>
    <property type="match status" value="2"/>
</dbReference>
<dbReference type="GO" id="GO:0008270">
    <property type="term" value="F:zinc ion binding"/>
    <property type="evidence" value="ECO:0007669"/>
    <property type="project" value="UniProtKB-KW"/>
</dbReference>
<evidence type="ECO:0000256" key="4">
    <source>
        <dbReference type="ARBA" id="ARBA00022723"/>
    </source>
</evidence>
<keyword evidence="6 9" id="KW-0863">Zinc-finger</keyword>
<evidence type="ECO:0000313" key="15">
    <source>
        <dbReference type="Proteomes" id="UP001168146"/>
    </source>
</evidence>
<feature type="compositionally biased region" description="Basic and acidic residues" evidence="10">
    <location>
        <begin position="172"/>
        <end position="189"/>
    </location>
</feature>
<feature type="region of interest" description="Disordered" evidence="10">
    <location>
        <begin position="1"/>
        <end position="48"/>
    </location>
</feature>
<evidence type="ECO:0000259" key="12">
    <source>
        <dbReference type="PROSITE" id="PS51873"/>
    </source>
</evidence>
<dbReference type="SMART" id="SM00647">
    <property type="entry name" value="IBR"/>
    <property type="match status" value="2"/>
</dbReference>
<dbReference type="InterPro" id="IPR031127">
    <property type="entry name" value="E3_UB_ligase_RBR"/>
</dbReference>
<evidence type="ECO:0000256" key="8">
    <source>
        <dbReference type="ARBA" id="ARBA00022833"/>
    </source>
</evidence>
<dbReference type="InterPro" id="IPR002867">
    <property type="entry name" value="IBR_dom"/>
</dbReference>
<gene>
    <name evidence="13" type="ORF">LTR82_007070</name>
    <name evidence="14" type="ORF">LTR91_010465</name>
</gene>
<evidence type="ECO:0000259" key="11">
    <source>
        <dbReference type="PROSITE" id="PS50089"/>
    </source>
</evidence>
<keyword evidence="3" id="KW-0808">Transferase</keyword>
<keyword evidence="7" id="KW-0833">Ubl conjugation pathway</keyword>
<evidence type="ECO:0000256" key="3">
    <source>
        <dbReference type="ARBA" id="ARBA00022679"/>
    </source>
</evidence>
<evidence type="ECO:0000256" key="9">
    <source>
        <dbReference type="PROSITE-ProRule" id="PRU00175"/>
    </source>
</evidence>
<evidence type="ECO:0000256" key="6">
    <source>
        <dbReference type="ARBA" id="ARBA00022771"/>
    </source>
</evidence>
<reference evidence="13" key="1">
    <citation type="submission" date="2021-12" db="EMBL/GenBank/DDBJ databases">
        <title>Black yeast isolated from Biological Soil Crust.</title>
        <authorList>
            <person name="Kurbessoian T."/>
        </authorList>
    </citation>
    <scope>NUCLEOTIDE SEQUENCE</scope>
    <source>
        <strain evidence="13">CCFEE 5208</strain>
    </source>
</reference>
<evidence type="ECO:0000256" key="7">
    <source>
        <dbReference type="ARBA" id="ARBA00022786"/>
    </source>
</evidence>
<organism evidence="13 15">
    <name type="scientific">Friedmanniomyces endolithicus</name>
    <dbReference type="NCBI Taxonomy" id="329885"/>
    <lineage>
        <taxon>Eukaryota</taxon>
        <taxon>Fungi</taxon>
        <taxon>Dikarya</taxon>
        <taxon>Ascomycota</taxon>
        <taxon>Pezizomycotina</taxon>
        <taxon>Dothideomycetes</taxon>
        <taxon>Dothideomycetidae</taxon>
        <taxon>Mycosphaerellales</taxon>
        <taxon>Teratosphaeriaceae</taxon>
        <taxon>Friedmanniomyces</taxon>
    </lineage>
</organism>
<dbReference type="InterPro" id="IPR044066">
    <property type="entry name" value="TRIAD_supradom"/>
</dbReference>
<dbReference type="Proteomes" id="UP001175353">
    <property type="component" value="Unassembled WGS sequence"/>
</dbReference>
<evidence type="ECO:0000256" key="5">
    <source>
        <dbReference type="ARBA" id="ARBA00022737"/>
    </source>
</evidence>
<feature type="compositionally biased region" description="Basic residues" evidence="10">
    <location>
        <begin position="35"/>
        <end position="47"/>
    </location>
</feature>